<sequence>MRRLIVLLLMLCVWGSSGRRTERNIVCRNGTGYVHNGICCLNCPAGMFVKEPCSNELTMGLCQHCEFDTYTEYDNGIFPSCLKCTKCRPDQELVEQCSSTRNTRCQCKAGTFCLPDQACEICKTCRKILELKLIQVLVLFNKSRCKEDEKMVNSCTAFSNTVCDKRGSVPGNTSTGDDSLRKSFYLFAEIDVTFHNRFFRYIGLSDNTIRTTDMSYSSPEDKVYELLKTWMEKEGMKADFNSLIKALINLNQKLSAENITAKAIEHGYFRYED</sequence>
<gene>
    <name evidence="13" type="ORF">Baya_10905</name>
</gene>
<dbReference type="InterPro" id="IPR011029">
    <property type="entry name" value="DEATH-like_dom_sf"/>
</dbReference>
<keyword evidence="5" id="KW-0472">Membrane</keyword>
<keyword evidence="14" id="KW-1185">Reference proteome</keyword>
<dbReference type="GO" id="GO:0043065">
    <property type="term" value="P:positive regulation of apoptotic process"/>
    <property type="evidence" value="ECO:0007669"/>
    <property type="project" value="TreeGrafter"/>
</dbReference>
<keyword evidence="3 10" id="KW-0732">Signal</keyword>
<dbReference type="SUPFAM" id="SSF57586">
    <property type="entry name" value="TNF receptor-like"/>
    <property type="match status" value="2"/>
</dbReference>
<dbReference type="PROSITE" id="PS50017">
    <property type="entry name" value="DEATH_DOMAIN"/>
    <property type="match status" value="1"/>
</dbReference>
<dbReference type="PANTHER" id="PTHR46330">
    <property type="entry name" value="TUMOR NECROSIS FACTOR RECEPTOR SUPERFAMILY MEMBER 10B"/>
    <property type="match status" value="1"/>
</dbReference>
<evidence type="ECO:0000256" key="2">
    <source>
        <dbReference type="ARBA" id="ARBA00022703"/>
    </source>
</evidence>
<feature type="chain" id="PRO_5021930211" evidence="10">
    <location>
        <begin position="19"/>
        <end position="273"/>
    </location>
</feature>
<feature type="domain" description="TNFR-Cys" evidence="12">
    <location>
        <begin position="64"/>
        <end position="105"/>
    </location>
</feature>
<dbReference type="Gene3D" id="2.10.50.10">
    <property type="entry name" value="Tumor Necrosis Factor Receptor, subunit A, domain 2"/>
    <property type="match status" value="2"/>
</dbReference>
<keyword evidence="4" id="KW-0677">Repeat</keyword>
<dbReference type="SMART" id="SM00208">
    <property type="entry name" value="TNFR"/>
    <property type="match status" value="3"/>
</dbReference>
<feature type="disulfide bond" evidence="9">
    <location>
        <begin position="107"/>
        <end position="122"/>
    </location>
</feature>
<protein>
    <submittedName>
        <fullName evidence="13">Tumor necrosis factor receptor superfamily member 22</fullName>
    </submittedName>
</protein>
<evidence type="ECO:0000256" key="3">
    <source>
        <dbReference type="ARBA" id="ARBA00022729"/>
    </source>
</evidence>
<dbReference type="InterPro" id="IPR052491">
    <property type="entry name" value="TNFRSF10"/>
</dbReference>
<evidence type="ECO:0000256" key="10">
    <source>
        <dbReference type="SAM" id="SignalP"/>
    </source>
</evidence>
<feature type="repeat" description="TNFR-Cys" evidence="9">
    <location>
        <begin position="106"/>
        <end position="163"/>
    </location>
</feature>
<dbReference type="PROSITE" id="PS00652">
    <property type="entry name" value="TNFR_NGFR_1"/>
    <property type="match status" value="1"/>
</dbReference>
<dbReference type="GO" id="GO:0005886">
    <property type="term" value="C:plasma membrane"/>
    <property type="evidence" value="ECO:0007669"/>
    <property type="project" value="TreeGrafter"/>
</dbReference>
<dbReference type="GO" id="GO:0009986">
    <property type="term" value="C:cell surface"/>
    <property type="evidence" value="ECO:0007669"/>
    <property type="project" value="TreeGrafter"/>
</dbReference>
<feature type="domain" description="Death" evidence="11">
    <location>
        <begin position="197"/>
        <end position="263"/>
    </location>
</feature>
<evidence type="ECO:0000256" key="6">
    <source>
        <dbReference type="ARBA" id="ARBA00023157"/>
    </source>
</evidence>
<feature type="disulfide bond" evidence="9">
    <location>
        <begin position="145"/>
        <end position="163"/>
    </location>
</feature>
<dbReference type="Proteomes" id="UP000319801">
    <property type="component" value="Unassembled WGS sequence"/>
</dbReference>
<evidence type="ECO:0000259" key="11">
    <source>
        <dbReference type="PROSITE" id="PS50017"/>
    </source>
</evidence>
<keyword evidence="6 9" id="KW-1015">Disulfide bond</keyword>
<proteinExistence type="predicted"/>
<dbReference type="PANTHER" id="PTHR46330:SF6">
    <property type="entry name" value="HEMATOPOIETIC DEATH RECEPTOR-RELATED"/>
    <property type="match status" value="1"/>
</dbReference>
<evidence type="ECO:0000256" key="5">
    <source>
        <dbReference type="ARBA" id="ARBA00023136"/>
    </source>
</evidence>
<comment type="caution">
    <text evidence="9">Lacks conserved residue(s) required for the propagation of feature annotation.</text>
</comment>
<feature type="signal peptide" evidence="10">
    <location>
        <begin position="1"/>
        <end position="18"/>
    </location>
</feature>
<dbReference type="GO" id="GO:0036462">
    <property type="term" value="P:TRAIL-activated apoptotic signaling pathway"/>
    <property type="evidence" value="ECO:0007669"/>
    <property type="project" value="TreeGrafter"/>
</dbReference>
<evidence type="ECO:0000256" key="1">
    <source>
        <dbReference type="ARBA" id="ARBA00004370"/>
    </source>
</evidence>
<dbReference type="Gene3D" id="1.10.533.10">
    <property type="entry name" value="Death Domain, Fas"/>
    <property type="match status" value="1"/>
</dbReference>
<evidence type="ECO:0000256" key="7">
    <source>
        <dbReference type="ARBA" id="ARBA00023170"/>
    </source>
</evidence>
<keyword evidence="2" id="KW-0053">Apoptosis</keyword>
<dbReference type="SUPFAM" id="SSF47986">
    <property type="entry name" value="DEATH domain"/>
    <property type="match status" value="1"/>
</dbReference>
<evidence type="ECO:0000256" key="4">
    <source>
        <dbReference type="ARBA" id="ARBA00022737"/>
    </source>
</evidence>
<comment type="subcellular location">
    <subcellularLocation>
        <location evidence="1">Membrane</location>
    </subcellularLocation>
</comment>
<dbReference type="AlphaFoldDB" id="A0A556V0W6"/>
<organism evidence="13 14">
    <name type="scientific">Bagarius yarrelli</name>
    <name type="common">Goonch</name>
    <name type="synonym">Bagrus yarrelli</name>
    <dbReference type="NCBI Taxonomy" id="175774"/>
    <lineage>
        <taxon>Eukaryota</taxon>
        <taxon>Metazoa</taxon>
        <taxon>Chordata</taxon>
        <taxon>Craniata</taxon>
        <taxon>Vertebrata</taxon>
        <taxon>Euteleostomi</taxon>
        <taxon>Actinopterygii</taxon>
        <taxon>Neopterygii</taxon>
        <taxon>Teleostei</taxon>
        <taxon>Ostariophysi</taxon>
        <taxon>Siluriformes</taxon>
        <taxon>Sisoridae</taxon>
        <taxon>Sisorinae</taxon>
        <taxon>Bagarius</taxon>
    </lineage>
</organism>
<reference evidence="13 14" key="1">
    <citation type="journal article" date="2019" name="Genome Biol. Evol.">
        <title>Whole-Genome Sequencing of the Giant Devil Catfish, Bagarius yarrelli.</title>
        <authorList>
            <person name="Jiang W."/>
            <person name="Lv Y."/>
            <person name="Cheng L."/>
            <person name="Yang K."/>
            <person name="Chao B."/>
            <person name="Wang X."/>
            <person name="Li Y."/>
            <person name="Pan X."/>
            <person name="You X."/>
            <person name="Zhang Y."/>
            <person name="Yang J."/>
            <person name="Li J."/>
            <person name="Zhang X."/>
            <person name="Liu S."/>
            <person name="Sun C."/>
            <person name="Yang J."/>
            <person name="Shi Q."/>
        </authorList>
    </citation>
    <scope>NUCLEOTIDE SEQUENCE [LARGE SCALE GENOMIC DNA]</scope>
    <source>
        <strain evidence="13">JWS20170419001</strain>
        <tissue evidence="13">Muscle</tissue>
    </source>
</reference>
<feature type="disulfide bond" evidence="9">
    <location>
        <begin position="84"/>
        <end position="97"/>
    </location>
</feature>
<evidence type="ECO:0000256" key="8">
    <source>
        <dbReference type="ARBA" id="ARBA00023180"/>
    </source>
</evidence>
<feature type="disulfide bond" evidence="9">
    <location>
        <begin position="87"/>
        <end position="105"/>
    </location>
</feature>
<evidence type="ECO:0000313" key="13">
    <source>
        <dbReference type="EMBL" id="TSR04298.1"/>
    </source>
</evidence>
<dbReference type="InterPro" id="IPR034029">
    <property type="entry name" value="TNFRSF10A/B_death"/>
</dbReference>
<dbReference type="Pfam" id="PF00531">
    <property type="entry name" value="Death"/>
    <property type="match status" value="1"/>
</dbReference>
<name>A0A556V0W6_BAGYA</name>
<keyword evidence="7 13" id="KW-0675">Receptor</keyword>
<keyword evidence="8" id="KW-0325">Glycoprotein</keyword>
<comment type="caution">
    <text evidence="13">The sequence shown here is derived from an EMBL/GenBank/DDBJ whole genome shotgun (WGS) entry which is preliminary data.</text>
</comment>
<dbReference type="OrthoDB" id="8848202at2759"/>
<feature type="repeat" description="TNFR-Cys" evidence="9">
    <location>
        <begin position="64"/>
        <end position="105"/>
    </location>
</feature>
<evidence type="ECO:0000259" key="12">
    <source>
        <dbReference type="PROSITE" id="PS50050"/>
    </source>
</evidence>
<dbReference type="CDD" id="cd08315">
    <property type="entry name" value="Death_TRAILR_DR4_DR5"/>
    <property type="match status" value="1"/>
</dbReference>
<evidence type="ECO:0000313" key="14">
    <source>
        <dbReference type="Proteomes" id="UP000319801"/>
    </source>
</evidence>
<dbReference type="EMBL" id="VCAZ01000090">
    <property type="protein sequence ID" value="TSR04298.1"/>
    <property type="molecule type" value="Genomic_DNA"/>
</dbReference>
<dbReference type="InterPro" id="IPR001368">
    <property type="entry name" value="TNFR/NGFR_Cys_rich_reg"/>
</dbReference>
<dbReference type="PROSITE" id="PS50050">
    <property type="entry name" value="TNFR_NGFR_2"/>
    <property type="match status" value="2"/>
</dbReference>
<evidence type="ECO:0000256" key="9">
    <source>
        <dbReference type="PROSITE-ProRule" id="PRU00206"/>
    </source>
</evidence>
<dbReference type="InterPro" id="IPR000488">
    <property type="entry name" value="Death_dom"/>
</dbReference>
<feature type="domain" description="TNFR-Cys" evidence="12">
    <location>
        <begin position="106"/>
        <end position="163"/>
    </location>
</feature>
<dbReference type="Pfam" id="PF00020">
    <property type="entry name" value="TNFR_c6"/>
    <property type="match status" value="1"/>
</dbReference>
<accession>A0A556V0W6</accession>